<gene>
    <name evidence="1" type="ORF">GQ43DRAFT_469220</name>
</gene>
<accession>A0A9P4JRK6</accession>
<name>A0A9P4JRK6_9PLEO</name>
<reference evidence="1" key="1">
    <citation type="journal article" date="2020" name="Stud. Mycol.">
        <title>101 Dothideomycetes genomes: a test case for predicting lifestyles and emergence of pathogens.</title>
        <authorList>
            <person name="Haridas S."/>
            <person name="Albert R."/>
            <person name="Binder M."/>
            <person name="Bloem J."/>
            <person name="Labutti K."/>
            <person name="Salamov A."/>
            <person name="Andreopoulos B."/>
            <person name="Baker S."/>
            <person name="Barry K."/>
            <person name="Bills G."/>
            <person name="Bluhm B."/>
            <person name="Cannon C."/>
            <person name="Castanera R."/>
            <person name="Culley D."/>
            <person name="Daum C."/>
            <person name="Ezra D."/>
            <person name="Gonzalez J."/>
            <person name="Henrissat B."/>
            <person name="Kuo A."/>
            <person name="Liang C."/>
            <person name="Lipzen A."/>
            <person name="Lutzoni F."/>
            <person name="Magnuson J."/>
            <person name="Mondo S."/>
            <person name="Nolan M."/>
            <person name="Ohm R."/>
            <person name="Pangilinan J."/>
            <person name="Park H.-J."/>
            <person name="Ramirez L."/>
            <person name="Alfaro M."/>
            <person name="Sun H."/>
            <person name="Tritt A."/>
            <person name="Yoshinaga Y."/>
            <person name="Zwiers L.-H."/>
            <person name="Turgeon B."/>
            <person name="Goodwin S."/>
            <person name="Spatafora J."/>
            <person name="Crous P."/>
            <person name="Grigoriev I."/>
        </authorList>
    </citation>
    <scope>NUCLEOTIDE SEQUENCE</scope>
    <source>
        <strain evidence="1">ATCC 74209</strain>
    </source>
</reference>
<evidence type="ECO:0000313" key="2">
    <source>
        <dbReference type="Proteomes" id="UP000799536"/>
    </source>
</evidence>
<protein>
    <submittedName>
        <fullName evidence="1">Uncharacterized protein</fullName>
    </submittedName>
</protein>
<organism evidence="1 2">
    <name type="scientific">Delitschia confertaspora ATCC 74209</name>
    <dbReference type="NCBI Taxonomy" id="1513339"/>
    <lineage>
        <taxon>Eukaryota</taxon>
        <taxon>Fungi</taxon>
        <taxon>Dikarya</taxon>
        <taxon>Ascomycota</taxon>
        <taxon>Pezizomycotina</taxon>
        <taxon>Dothideomycetes</taxon>
        <taxon>Pleosporomycetidae</taxon>
        <taxon>Pleosporales</taxon>
        <taxon>Delitschiaceae</taxon>
        <taxon>Delitschia</taxon>
    </lineage>
</organism>
<dbReference type="EMBL" id="ML993880">
    <property type="protein sequence ID" value="KAF2204271.1"/>
    <property type="molecule type" value="Genomic_DNA"/>
</dbReference>
<keyword evidence="2" id="KW-1185">Reference proteome</keyword>
<comment type="caution">
    <text evidence="1">The sequence shown here is derived from an EMBL/GenBank/DDBJ whole genome shotgun (WGS) entry which is preliminary data.</text>
</comment>
<evidence type="ECO:0000313" key="1">
    <source>
        <dbReference type="EMBL" id="KAF2204271.1"/>
    </source>
</evidence>
<proteinExistence type="predicted"/>
<dbReference type="Proteomes" id="UP000799536">
    <property type="component" value="Unassembled WGS sequence"/>
</dbReference>
<dbReference type="OrthoDB" id="4338954at2759"/>
<sequence>MPLRLPPKFHRQTFSTAARVWPAIPSRLHAVHTDTHIPMNASTSQQLGRIGKWYLPTMALIAFSFAVVNALEEYNMAHMTEKQRRLAEKERNDMLLKAYGERMSLSDVEKALEVYEVQ</sequence>
<dbReference type="AlphaFoldDB" id="A0A9P4JRK6"/>